<feature type="domain" description="SAF" evidence="8">
    <location>
        <begin position="109"/>
        <end position="171"/>
    </location>
</feature>
<evidence type="ECO:0000256" key="4">
    <source>
        <dbReference type="ARBA" id="ARBA00022729"/>
    </source>
</evidence>
<evidence type="ECO:0000256" key="5">
    <source>
        <dbReference type="ARBA" id="ARBA00022764"/>
    </source>
</evidence>
<name>A0A856QV70_9GAMM</name>
<dbReference type="Gene3D" id="3.90.1210.10">
    <property type="entry name" value="Antifreeze-like/N-acetylneuraminic acid synthase C-terminal domain"/>
    <property type="match status" value="1"/>
</dbReference>
<dbReference type="InterPro" id="IPR039246">
    <property type="entry name" value="Flagellar_FlgA"/>
</dbReference>
<dbReference type="CDD" id="cd11614">
    <property type="entry name" value="SAF_CpaB_FlgA_like"/>
    <property type="match status" value="1"/>
</dbReference>
<keyword evidence="5 7" id="KW-0574">Periplasm</keyword>
<dbReference type="GO" id="GO:0044780">
    <property type="term" value="P:bacterial-type flagellum assembly"/>
    <property type="evidence" value="ECO:0007669"/>
    <property type="project" value="InterPro"/>
</dbReference>
<accession>A0A856QV70</accession>
<evidence type="ECO:0000256" key="3">
    <source>
        <dbReference type="ARBA" id="ARBA00014754"/>
    </source>
</evidence>
<dbReference type="KEGG" id="hbh:E4T21_21225"/>
<evidence type="ECO:0000259" key="8">
    <source>
        <dbReference type="SMART" id="SM00858"/>
    </source>
</evidence>
<evidence type="ECO:0000256" key="1">
    <source>
        <dbReference type="ARBA" id="ARBA00004418"/>
    </source>
</evidence>
<dbReference type="Gene3D" id="2.30.30.760">
    <property type="match status" value="1"/>
</dbReference>
<feature type="chain" id="PRO_5033095247" description="Flagella basal body P-ring formation protein FlgA" evidence="7">
    <location>
        <begin position="23"/>
        <end position="233"/>
    </location>
</feature>
<protein>
    <recommendedName>
        <fullName evidence="3 7">Flagella basal body P-ring formation protein FlgA</fullName>
    </recommendedName>
</protein>
<keyword evidence="9" id="KW-0282">Flagellum</keyword>
<evidence type="ECO:0000256" key="6">
    <source>
        <dbReference type="ARBA" id="ARBA00025643"/>
    </source>
</evidence>
<dbReference type="Proteomes" id="UP000324285">
    <property type="component" value="Chromosome"/>
</dbReference>
<organism evidence="9 10">
    <name type="scientific">Halomonas binhaiensis</name>
    <dbReference type="NCBI Taxonomy" id="2562282"/>
    <lineage>
        <taxon>Bacteria</taxon>
        <taxon>Pseudomonadati</taxon>
        <taxon>Pseudomonadota</taxon>
        <taxon>Gammaproteobacteria</taxon>
        <taxon>Oceanospirillales</taxon>
        <taxon>Halomonadaceae</taxon>
        <taxon>Halomonas</taxon>
    </lineage>
</organism>
<keyword evidence="9" id="KW-0966">Cell projection</keyword>
<proteinExistence type="inferred from homology"/>
<keyword evidence="10" id="KW-1185">Reference proteome</keyword>
<dbReference type="InterPro" id="IPR013974">
    <property type="entry name" value="SAF"/>
</dbReference>
<comment type="similarity">
    <text evidence="2 7">Belongs to the FlgA family.</text>
</comment>
<dbReference type="SMART" id="SM00858">
    <property type="entry name" value="SAF"/>
    <property type="match status" value="1"/>
</dbReference>
<comment type="subcellular location">
    <subcellularLocation>
        <location evidence="1 7">Periplasm</location>
    </subcellularLocation>
</comment>
<dbReference type="EMBL" id="CP038437">
    <property type="protein sequence ID" value="QEM83809.2"/>
    <property type="molecule type" value="Genomic_DNA"/>
</dbReference>
<evidence type="ECO:0000313" key="9">
    <source>
        <dbReference type="EMBL" id="QEM83809.2"/>
    </source>
</evidence>
<dbReference type="PANTHER" id="PTHR36307:SF1">
    <property type="entry name" value="FLAGELLA BASAL BODY P-RING FORMATION PROTEIN FLGA"/>
    <property type="match status" value="1"/>
</dbReference>
<comment type="function">
    <text evidence="6 7">Involved in the assembly process of the P-ring formation. It may associate with FlgF on the rod constituting a structure essential for the P-ring assembly or may act as a modulator protein for the P-ring assembly.</text>
</comment>
<evidence type="ECO:0000256" key="7">
    <source>
        <dbReference type="RuleBase" id="RU362063"/>
    </source>
</evidence>
<sequence length="233" mass="25628">MRMASQWRLSALIMVFTLPAIAAVSPNGNTITAQVEAFLSTRLQAEGATPEDTDIQVFPPADHLDACHSPVPFLPRPDQPLSGRIAIGVRCAENSQNVRYLQAEVHRFGNRLVITQDVATGERIRPEMLRQEQVDLSRMPAHILHDPINAIGLQARRPLQKGHSLSTRDLQAPRLVDRDQTVTIEASGQGFRLQRQGKALDAGGLGDMIRVRISQRNIIEARVAGPGILSVTF</sequence>
<gene>
    <name evidence="9" type="primary">flgA</name>
    <name evidence="9" type="ORF">E4T21_21225</name>
</gene>
<evidence type="ECO:0000313" key="10">
    <source>
        <dbReference type="Proteomes" id="UP000324285"/>
    </source>
</evidence>
<dbReference type="GO" id="GO:0042597">
    <property type="term" value="C:periplasmic space"/>
    <property type="evidence" value="ECO:0007669"/>
    <property type="project" value="UniProtKB-SubCell"/>
</dbReference>
<dbReference type="PANTHER" id="PTHR36307">
    <property type="entry name" value="FLAGELLA BASAL BODY P-RING FORMATION PROTEIN FLGA"/>
    <property type="match status" value="1"/>
</dbReference>
<evidence type="ECO:0000256" key="2">
    <source>
        <dbReference type="ARBA" id="ARBA00010474"/>
    </source>
</evidence>
<dbReference type="Pfam" id="PF13144">
    <property type="entry name" value="ChapFlgA"/>
    <property type="match status" value="1"/>
</dbReference>
<dbReference type="NCBIfam" id="TIGR03170">
    <property type="entry name" value="flgA_cterm"/>
    <property type="match status" value="1"/>
</dbReference>
<reference evidence="9" key="1">
    <citation type="submission" date="2021-02" db="EMBL/GenBank/DDBJ databases">
        <title>Strain Y2R2, a novel species of the genus Halomonas.</title>
        <authorList>
            <person name="Huang H."/>
        </authorList>
    </citation>
    <scope>NUCLEOTIDE SEQUENCE</scope>
    <source>
        <strain evidence="9">Y2R2</strain>
    </source>
</reference>
<dbReference type="AlphaFoldDB" id="A0A856QV70"/>
<keyword evidence="9" id="KW-0969">Cilium</keyword>
<dbReference type="InterPro" id="IPR017585">
    <property type="entry name" value="SAF_FlgA"/>
</dbReference>
<keyword evidence="7" id="KW-1005">Bacterial flagellum biogenesis</keyword>
<feature type="signal peptide" evidence="7">
    <location>
        <begin position="1"/>
        <end position="22"/>
    </location>
</feature>
<keyword evidence="4 7" id="KW-0732">Signal</keyword>